<keyword evidence="2" id="KW-0472">Membrane</keyword>
<protein>
    <recommendedName>
        <fullName evidence="3">DUF6458 domain-containing protein</fullName>
    </recommendedName>
</protein>
<keyword evidence="2" id="KW-0812">Transmembrane</keyword>
<keyword evidence="5" id="KW-1185">Reference proteome</keyword>
<feature type="compositionally biased region" description="Polar residues" evidence="1">
    <location>
        <begin position="63"/>
        <end position="75"/>
    </location>
</feature>
<dbReference type="RefSeq" id="WP_026544791.1">
    <property type="nucleotide sequence ID" value="NZ_FNDT01000016.1"/>
</dbReference>
<keyword evidence="2" id="KW-1133">Transmembrane helix</keyword>
<dbReference type="STRING" id="335973.SAMN04488693_11618"/>
<dbReference type="EMBL" id="FNDT01000016">
    <property type="protein sequence ID" value="SDI62370.1"/>
    <property type="molecule type" value="Genomic_DNA"/>
</dbReference>
<accession>A0A1G8M4R0</accession>
<feature type="transmembrane region" description="Helical" evidence="2">
    <location>
        <begin position="31"/>
        <end position="51"/>
    </location>
</feature>
<evidence type="ECO:0000313" key="4">
    <source>
        <dbReference type="EMBL" id="SDI62370.1"/>
    </source>
</evidence>
<feature type="region of interest" description="Disordered" evidence="1">
    <location>
        <begin position="55"/>
        <end position="85"/>
    </location>
</feature>
<organism evidence="4 5">
    <name type="scientific">Arthrobacter subterraneus</name>
    <dbReference type="NCBI Taxonomy" id="335973"/>
    <lineage>
        <taxon>Bacteria</taxon>
        <taxon>Bacillati</taxon>
        <taxon>Actinomycetota</taxon>
        <taxon>Actinomycetes</taxon>
        <taxon>Micrococcales</taxon>
        <taxon>Micrococcaceae</taxon>
        <taxon>Arthrobacter</taxon>
    </lineage>
</organism>
<gene>
    <name evidence="4" type="ORF">SAMN04488693_11618</name>
</gene>
<name>A0A1G8M4R0_9MICC</name>
<evidence type="ECO:0000256" key="1">
    <source>
        <dbReference type="SAM" id="MobiDB-lite"/>
    </source>
</evidence>
<sequence>MRIGSSIVLIALGAILAFAVADNLVNFIDLTLVGYILMGVGILGLIVSLLMNAPRSQRRVSESRTVQDPNTGEQITRNETRDGGI</sequence>
<proteinExistence type="predicted"/>
<evidence type="ECO:0000313" key="5">
    <source>
        <dbReference type="Proteomes" id="UP000199258"/>
    </source>
</evidence>
<dbReference type="InterPro" id="IPR045597">
    <property type="entry name" value="DUF6458"/>
</dbReference>
<dbReference type="Proteomes" id="UP000199258">
    <property type="component" value="Unassembled WGS sequence"/>
</dbReference>
<reference evidence="4 5" key="1">
    <citation type="submission" date="2016-10" db="EMBL/GenBank/DDBJ databases">
        <authorList>
            <person name="de Groot N.N."/>
        </authorList>
    </citation>
    <scope>NUCLEOTIDE SEQUENCE [LARGE SCALE GENOMIC DNA]</scope>
    <source>
        <strain evidence="4 5">NP_1H</strain>
    </source>
</reference>
<dbReference type="Pfam" id="PF20059">
    <property type="entry name" value="DUF6458"/>
    <property type="match status" value="1"/>
</dbReference>
<dbReference type="AlphaFoldDB" id="A0A1G8M4R0"/>
<evidence type="ECO:0000259" key="3">
    <source>
        <dbReference type="Pfam" id="PF20059"/>
    </source>
</evidence>
<feature type="domain" description="DUF6458" evidence="3">
    <location>
        <begin position="2"/>
        <end position="61"/>
    </location>
</feature>
<dbReference type="OrthoDB" id="4775046at2"/>
<feature type="compositionally biased region" description="Basic and acidic residues" evidence="1">
    <location>
        <begin position="76"/>
        <end position="85"/>
    </location>
</feature>
<evidence type="ECO:0000256" key="2">
    <source>
        <dbReference type="SAM" id="Phobius"/>
    </source>
</evidence>